<sequence>MFNDSYVLDKVKFLHISTLENSYILLSKYFKKMKLLLASSCTLYITLLFVLLVHAILGRNHMNNQNFAETEHAARAIRKLLNGEIDTIKLENGNELKIKARDEKYDAHKKYNDKTNYSFIDNSEEENVQTDLLRKNEAVEAGSKLVEEQEIFYILDNESIEAIAKKFSMENEFHESETKAFAQSLKDIIRSLNN</sequence>
<protein>
    <submittedName>
        <fullName evidence="2">Uncharacterized protein</fullName>
    </submittedName>
</protein>
<reference evidence="2 3" key="1">
    <citation type="journal article" date="2012" name="Nat. Genet.">
        <title>Plasmodium cynomolgi genome sequences provide insight into Plasmodium vivax and the monkey malaria clade.</title>
        <authorList>
            <person name="Tachibana S."/>
            <person name="Sullivan S.A."/>
            <person name="Kawai S."/>
            <person name="Nakamura S."/>
            <person name="Kim H.R."/>
            <person name="Goto N."/>
            <person name="Arisue N."/>
            <person name="Palacpac N.M.Q."/>
            <person name="Honma H."/>
            <person name="Yagi M."/>
            <person name="Tougan T."/>
            <person name="Katakai Y."/>
            <person name="Kaneko O."/>
            <person name="Mita T."/>
            <person name="Kita K."/>
            <person name="Yasutomi Y."/>
            <person name="Sutton P.L."/>
            <person name="Shakhbatyan R."/>
            <person name="Horii T."/>
            <person name="Yasunaga T."/>
            <person name="Barnwell J.W."/>
            <person name="Escalante A.A."/>
            <person name="Carlton J.M."/>
            <person name="Tanabe K."/>
        </authorList>
    </citation>
    <scope>NUCLEOTIDE SEQUENCE [LARGE SCALE GENOMIC DNA]</scope>
    <source>
        <strain evidence="2 3">B</strain>
    </source>
</reference>
<keyword evidence="1" id="KW-0472">Membrane</keyword>
<organism evidence="2 3">
    <name type="scientific">Plasmodium cynomolgi (strain B)</name>
    <dbReference type="NCBI Taxonomy" id="1120755"/>
    <lineage>
        <taxon>Eukaryota</taxon>
        <taxon>Sar</taxon>
        <taxon>Alveolata</taxon>
        <taxon>Apicomplexa</taxon>
        <taxon>Aconoidasida</taxon>
        <taxon>Haemosporida</taxon>
        <taxon>Plasmodiidae</taxon>
        <taxon>Plasmodium</taxon>
        <taxon>Plasmodium (Plasmodium)</taxon>
    </lineage>
</organism>
<accession>K6UCB4</accession>
<dbReference type="OrthoDB" id="369263at2759"/>
<dbReference type="EMBL" id="DF157094">
    <property type="protein sequence ID" value="GAB64556.1"/>
    <property type="molecule type" value="Genomic_DNA"/>
</dbReference>
<dbReference type="PhylomeDB" id="K6UCB4"/>
<dbReference type="eggNOG" id="ENOG502QY1V">
    <property type="taxonomic scope" value="Eukaryota"/>
</dbReference>
<feature type="transmembrane region" description="Helical" evidence="1">
    <location>
        <begin position="35"/>
        <end position="57"/>
    </location>
</feature>
<dbReference type="Proteomes" id="UP000006319">
    <property type="component" value="Chromosome 2"/>
</dbReference>
<evidence type="ECO:0000313" key="2">
    <source>
        <dbReference type="EMBL" id="GAB64556.1"/>
    </source>
</evidence>
<keyword evidence="3" id="KW-1185">Reference proteome</keyword>
<dbReference type="GeneID" id="14690907"/>
<keyword evidence="1" id="KW-1133">Transmembrane helix</keyword>
<dbReference type="OMA" id="DQEDFYI"/>
<name>K6UCB4_PLACD</name>
<dbReference type="KEGG" id="pcy:PCYB_021250"/>
<dbReference type="RefSeq" id="XP_004220523.1">
    <property type="nucleotide sequence ID" value="XM_004220475.1"/>
</dbReference>
<dbReference type="AlphaFoldDB" id="K6UCB4"/>
<proteinExistence type="predicted"/>
<gene>
    <name evidence="2" type="ORF">PCYB_021250</name>
</gene>
<evidence type="ECO:0000256" key="1">
    <source>
        <dbReference type="SAM" id="Phobius"/>
    </source>
</evidence>
<keyword evidence="1" id="KW-0812">Transmembrane</keyword>
<evidence type="ECO:0000313" key="3">
    <source>
        <dbReference type="Proteomes" id="UP000006319"/>
    </source>
</evidence>
<dbReference type="VEuPathDB" id="PlasmoDB:PCYB_021250"/>